<sequence>MLLHAGMQGEGIQGGEPRGIPLNVRILPEYLRSLGYMTKLIGKWHVGYYTPQHTPLHRGFDSFLGFYNSHVTYYDYKYSFQNMSGYDMHRGDAPAYGSTDKYVTDLFTDEAIRIIQYHEPSRPLYLQISHLAVHAPLESPHDYGHYDRQFMHIREINRRKYARMVSRLDNSVGRIVQALGSRGMLKDSLILFLTDNGAASIGKFRNYGSNYPLRGMKYTLYEGGVRGAAVLWSPRLRKTARVCDDLMHVTDWLPTLYSIAGGDVRDLGEIDGVDQWCMLNGSLPSARDRLLLNIDEISKTEGAIYKQFKLLRGSIEGGYYDGYYRDIERLMPHDHKKSIQEDMPLYTDTVLKSAVSQSITRHLGDPVTQPSTMIQLRREATVNCRPRDSFITCNVTECLFDINNDPCETKNIAEQYSRGWNDVSFHGADEIPTPNIDALAYNGVILNRHYVLPICTPSRTAFLTGKYPIRTGMQGYPLRGAEPRGIPLNNILLPEYLRRFGYATHLVGKWHVGYHTKNYGPTRRGFDNFVGYYNGYIQYFNHTLYENEQFGYDLHRIVGDNHTIEYRYEYMTDLITDEAENIISSHNPAQPLYLQLAHLAAHSSDAEEIMEVRNWEETNVTLGYIEDINRRKYASVVATLDESVGRVIDALKRADMLKNSIIIFIADNGAQTEGILKNHGSNYPLRGLKFSLFEGGIRGAACIYSPLIDHPSRVSTQLFHITDWLPTLYSAAGGNPNDLKQLDGIDQWSAIKSARDGKRKSVLMNIDEKNNEAALIGYYKLVRDKSEYQKYYDYSGNNALYPKYNATNVLASPAASAIANISTSVLNKNKIMQLRKEATVICKNFMDFSNCTNRTCLFNVYEDPCETTDLSSKYPKVTLN</sequence>
<dbReference type="Gene3D" id="3.30.1120.10">
    <property type="match status" value="2"/>
</dbReference>
<dbReference type="PROSITE" id="PS00149">
    <property type="entry name" value="SULFATASE_2"/>
    <property type="match status" value="2"/>
</dbReference>
<dbReference type="PANTHER" id="PTHR10342:SF264">
    <property type="entry name" value="MIP05773P-RELATED"/>
    <property type="match status" value="1"/>
</dbReference>
<gene>
    <name evidence="8" type="ORF">RF55_8532</name>
</gene>
<proteinExistence type="inferred from homology"/>
<keyword evidence="5" id="KW-0106">Calcium</keyword>
<keyword evidence="3" id="KW-0479">Metal-binding</keyword>
<evidence type="ECO:0000313" key="8">
    <source>
        <dbReference type="EMBL" id="KMQ91581.1"/>
    </source>
</evidence>
<comment type="cofactor">
    <cofactor evidence="1">
        <name>Ca(2+)</name>
        <dbReference type="ChEBI" id="CHEBI:29108"/>
    </cofactor>
</comment>
<keyword evidence="9" id="KW-1185">Reference proteome</keyword>
<comment type="caution">
    <text evidence="8">The sequence shown here is derived from an EMBL/GenBank/DDBJ whole genome shotgun (WGS) entry which is preliminary data.</text>
</comment>
<evidence type="ECO:0000256" key="3">
    <source>
        <dbReference type="ARBA" id="ARBA00022723"/>
    </source>
</evidence>
<evidence type="ECO:0000256" key="2">
    <source>
        <dbReference type="ARBA" id="ARBA00008779"/>
    </source>
</evidence>
<dbReference type="Proteomes" id="UP000036403">
    <property type="component" value="Unassembled WGS sequence"/>
</dbReference>
<dbReference type="EMBL" id="LBMM01005357">
    <property type="protein sequence ID" value="KMQ91581.1"/>
    <property type="molecule type" value="Genomic_DNA"/>
</dbReference>
<dbReference type="STRING" id="67767.A0A0J7KMX7"/>
<evidence type="ECO:0000256" key="4">
    <source>
        <dbReference type="ARBA" id="ARBA00022801"/>
    </source>
</evidence>
<dbReference type="OrthoDB" id="103349at2759"/>
<name>A0A0J7KMX7_LASNI</name>
<evidence type="ECO:0000256" key="5">
    <source>
        <dbReference type="ARBA" id="ARBA00022837"/>
    </source>
</evidence>
<evidence type="ECO:0000256" key="6">
    <source>
        <dbReference type="ARBA" id="ARBA00023180"/>
    </source>
</evidence>
<evidence type="ECO:0000313" key="9">
    <source>
        <dbReference type="Proteomes" id="UP000036403"/>
    </source>
</evidence>
<dbReference type="InterPro" id="IPR024607">
    <property type="entry name" value="Sulfatase_CS"/>
</dbReference>
<evidence type="ECO:0000259" key="7">
    <source>
        <dbReference type="Pfam" id="PF00884"/>
    </source>
</evidence>
<protein>
    <submittedName>
        <fullName evidence="8">Arylsulfatase b</fullName>
    </submittedName>
</protein>
<accession>A0A0J7KMX7</accession>
<feature type="domain" description="Sulfatase N-terminal" evidence="7">
    <location>
        <begin position="18"/>
        <end position="261"/>
    </location>
</feature>
<reference evidence="8 9" key="1">
    <citation type="submission" date="2015-04" db="EMBL/GenBank/DDBJ databases">
        <title>Lasius niger genome sequencing.</title>
        <authorList>
            <person name="Konorov E.A."/>
            <person name="Nikitin M.A."/>
            <person name="Kirill M.V."/>
            <person name="Chang P."/>
        </authorList>
    </citation>
    <scope>NUCLEOTIDE SEQUENCE [LARGE SCALE GENOMIC DNA]</scope>
    <source>
        <tissue evidence="8">Whole</tissue>
    </source>
</reference>
<keyword evidence="6" id="KW-0325">Glycoprotein</keyword>
<dbReference type="PROSITE" id="PS00523">
    <property type="entry name" value="SULFATASE_1"/>
    <property type="match status" value="1"/>
</dbReference>
<dbReference type="GO" id="GO:0046872">
    <property type="term" value="F:metal ion binding"/>
    <property type="evidence" value="ECO:0007669"/>
    <property type="project" value="UniProtKB-KW"/>
</dbReference>
<dbReference type="Pfam" id="PF00884">
    <property type="entry name" value="Sulfatase"/>
    <property type="match status" value="2"/>
</dbReference>
<keyword evidence="4" id="KW-0378">Hydrolase</keyword>
<evidence type="ECO:0000256" key="1">
    <source>
        <dbReference type="ARBA" id="ARBA00001913"/>
    </source>
</evidence>
<comment type="similarity">
    <text evidence="2">Belongs to the sulfatase family.</text>
</comment>
<dbReference type="PANTHER" id="PTHR10342">
    <property type="entry name" value="ARYLSULFATASE"/>
    <property type="match status" value="1"/>
</dbReference>
<dbReference type="InterPro" id="IPR017850">
    <property type="entry name" value="Alkaline_phosphatase_core_sf"/>
</dbReference>
<dbReference type="Gene3D" id="3.40.720.10">
    <property type="entry name" value="Alkaline Phosphatase, subunit A"/>
    <property type="match status" value="2"/>
</dbReference>
<dbReference type="CDD" id="cd16029">
    <property type="entry name" value="4-S"/>
    <property type="match status" value="2"/>
</dbReference>
<organism evidence="8 9">
    <name type="scientific">Lasius niger</name>
    <name type="common">Black garden ant</name>
    <dbReference type="NCBI Taxonomy" id="67767"/>
    <lineage>
        <taxon>Eukaryota</taxon>
        <taxon>Metazoa</taxon>
        <taxon>Ecdysozoa</taxon>
        <taxon>Arthropoda</taxon>
        <taxon>Hexapoda</taxon>
        <taxon>Insecta</taxon>
        <taxon>Pterygota</taxon>
        <taxon>Neoptera</taxon>
        <taxon>Endopterygota</taxon>
        <taxon>Hymenoptera</taxon>
        <taxon>Apocrita</taxon>
        <taxon>Aculeata</taxon>
        <taxon>Formicoidea</taxon>
        <taxon>Formicidae</taxon>
        <taxon>Formicinae</taxon>
        <taxon>Lasius</taxon>
        <taxon>Lasius</taxon>
    </lineage>
</organism>
<dbReference type="GO" id="GO:0008484">
    <property type="term" value="F:sulfuric ester hydrolase activity"/>
    <property type="evidence" value="ECO:0007669"/>
    <property type="project" value="InterPro"/>
</dbReference>
<dbReference type="PaxDb" id="67767-A0A0J7KMX7"/>
<dbReference type="InterPro" id="IPR047115">
    <property type="entry name" value="ARSB"/>
</dbReference>
<dbReference type="SUPFAM" id="SSF53649">
    <property type="entry name" value="Alkaline phosphatase-like"/>
    <property type="match status" value="2"/>
</dbReference>
<dbReference type="InterPro" id="IPR000917">
    <property type="entry name" value="Sulfatase_N"/>
</dbReference>
<dbReference type="AlphaFoldDB" id="A0A0J7KMX7"/>
<feature type="domain" description="Sulfatase N-terminal" evidence="7">
    <location>
        <begin position="419"/>
        <end position="733"/>
    </location>
</feature>